<dbReference type="Pfam" id="PF04187">
    <property type="entry name" value="Cofac_haem_bdg"/>
    <property type="match status" value="1"/>
</dbReference>
<accession>A0A085G618</accession>
<dbReference type="RefSeq" id="WP_034792894.1">
    <property type="nucleotide sequence ID" value="NZ_JMPJ01000065.1"/>
</dbReference>
<dbReference type="GeneID" id="78381699"/>
<dbReference type="eggNOG" id="COG3016">
    <property type="taxonomic scope" value="Bacteria"/>
</dbReference>
<sequence>MKKLLIVASLLLAACAQHPTPPSLTSSSIKDLHTGESLTPEQLLARLAKQPRVIVGEKHDNPAHHQIEAWLVESLPTQRPQGSVLMEMLTPSQQPAVESTKRLMQTQPELSATKVAEQLKWQKSWDWSMYSQVVMPAIQAPYPLLAANLDRSEIMAFYQKPAFPAGANSADPQVREAIADTIKVSHQQNIEPEQLHAMLAIQQQRDRRMAERLLAAPTPALLIVGGYHAKRNVGVPVHVRDLQPEAQVTVLMLAEQGAEVDKRQADYLWITAAAGKK</sequence>
<dbReference type="SUPFAM" id="SSF159501">
    <property type="entry name" value="EreA/ChaN-like"/>
    <property type="match status" value="1"/>
</dbReference>
<evidence type="ECO:0000313" key="3">
    <source>
        <dbReference type="EMBL" id="KFC79163.1"/>
    </source>
</evidence>
<reference evidence="3 4" key="1">
    <citation type="submission" date="2014-05" db="EMBL/GenBank/DDBJ databases">
        <title>ATOL: Assembling a taxonomically balanced genome-scale reconstruction of the evolutionary history of the Enterobacteriaceae.</title>
        <authorList>
            <person name="Plunkett G.III."/>
            <person name="Neeno-Eckwall E.C."/>
            <person name="Glasner J.D."/>
            <person name="Perna N.T."/>
        </authorList>
    </citation>
    <scope>NUCLEOTIDE SEQUENCE [LARGE SCALE GENOMIC DNA]</scope>
    <source>
        <strain evidence="3 4">ATCC 33852</strain>
    </source>
</reference>
<dbReference type="CDD" id="cd14727">
    <property type="entry name" value="ChanN-like"/>
    <property type="match status" value="1"/>
</dbReference>
<dbReference type="Gene3D" id="1.10.8.760">
    <property type="entry name" value="Haem-binding uptake, Tiki superfamily, ChaN, domain 2"/>
    <property type="match status" value="1"/>
</dbReference>
<feature type="signal peptide" evidence="1">
    <location>
        <begin position="1"/>
        <end position="19"/>
    </location>
</feature>
<evidence type="ECO:0000256" key="1">
    <source>
        <dbReference type="SAM" id="SignalP"/>
    </source>
</evidence>
<evidence type="ECO:0000259" key="2">
    <source>
        <dbReference type="Pfam" id="PF04187"/>
    </source>
</evidence>
<proteinExistence type="predicted"/>
<dbReference type="PIRSF" id="PIRSF020419">
    <property type="entry name" value="Fe_uptake_reg_CjrA_prd"/>
    <property type="match status" value="1"/>
</dbReference>
<organism evidence="3 4">
    <name type="scientific">Ewingella americana (strain ATCC 33852 / DSM 4580 / CCUG 14506 / JCM 5911 / LMG 7869 / NCTC 12157 / CDC 1468-78)</name>
    <dbReference type="NCBI Taxonomy" id="910964"/>
    <lineage>
        <taxon>Bacteria</taxon>
        <taxon>Pseudomonadati</taxon>
        <taxon>Pseudomonadota</taxon>
        <taxon>Gammaproteobacteria</taxon>
        <taxon>Enterobacterales</taxon>
        <taxon>Yersiniaceae</taxon>
        <taxon>Ewingella</taxon>
    </lineage>
</organism>
<gene>
    <name evidence="3" type="ORF">GEAM_2969</name>
</gene>
<dbReference type="EMBL" id="JMPJ01000065">
    <property type="protein sequence ID" value="KFC79163.1"/>
    <property type="molecule type" value="Genomic_DNA"/>
</dbReference>
<dbReference type="Proteomes" id="UP000028640">
    <property type="component" value="Unassembled WGS sequence"/>
</dbReference>
<dbReference type="Gene3D" id="3.40.50.11550">
    <property type="match status" value="1"/>
</dbReference>
<dbReference type="OrthoDB" id="9795827at2"/>
<protein>
    <submittedName>
        <fullName evidence="3">Putative lipoprotein</fullName>
    </submittedName>
</protein>
<dbReference type="PROSITE" id="PS51257">
    <property type="entry name" value="PROKAR_LIPOPROTEIN"/>
    <property type="match status" value="1"/>
</dbReference>
<keyword evidence="3" id="KW-0449">Lipoprotein</keyword>
<evidence type="ECO:0000313" key="4">
    <source>
        <dbReference type="Proteomes" id="UP000028640"/>
    </source>
</evidence>
<feature type="chain" id="PRO_5001790758" evidence="1">
    <location>
        <begin position="20"/>
        <end position="277"/>
    </location>
</feature>
<name>A0A085G618_EWIA3</name>
<dbReference type="STRING" id="910964.GEAM_2969"/>
<comment type="caution">
    <text evidence="3">The sequence shown here is derived from an EMBL/GenBank/DDBJ whole genome shotgun (WGS) entry which is preliminary data.</text>
</comment>
<feature type="domain" description="Haem-binding uptake Tiki superfamily ChaN" evidence="2">
    <location>
        <begin position="43"/>
        <end position="239"/>
    </location>
</feature>
<keyword evidence="1" id="KW-0732">Signal</keyword>
<keyword evidence="4" id="KW-1185">Reference proteome</keyword>
<dbReference type="InterPro" id="IPR007314">
    <property type="entry name" value="Cofac_haem-bd_dom"/>
</dbReference>
<dbReference type="AlphaFoldDB" id="A0A085G618"/>
<dbReference type="InterPro" id="IPR016773">
    <property type="entry name" value="Fe3_uptake_reg_CjrA_prd"/>
</dbReference>